<dbReference type="InterPro" id="IPR011566">
    <property type="entry name" value="Ubq_synth_Coq7"/>
</dbReference>
<accession>A0A0D7AYA5</accession>
<evidence type="ECO:0000256" key="3">
    <source>
        <dbReference type="ARBA" id="ARBA00022723"/>
    </source>
</evidence>
<dbReference type="HAMAP" id="MF_01658">
    <property type="entry name" value="COQ7"/>
    <property type="match status" value="1"/>
</dbReference>
<evidence type="ECO:0000256" key="8">
    <source>
        <dbReference type="HAMAP-Rule" id="MF_03194"/>
    </source>
</evidence>
<comment type="function">
    <text evidence="8">Catalyzes the hydroxylation of 2-polyprenyl-3-methyl-6-methoxy-1,4-benzoquinol (DMQH2) during ubiquinone biosynthesis. Has also a structural role in the COQ enzyme complex, stabilizing other COQ polypeptides.</text>
</comment>
<keyword evidence="5 8" id="KW-0408">Iron</keyword>
<dbReference type="PANTHER" id="PTHR11237:SF4">
    <property type="entry name" value="5-DEMETHOXYUBIQUINONE HYDROXYLASE, MITOCHONDRIAL"/>
    <property type="match status" value="1"/>
</dbReference>
<feature type="binding site" evidence="8">
    <location>
        <position position="179"/>
    </location>
    <ligand>
        <name>Fe cation</name>
        <dbReference type="ChEBI" id="CHEBI:24875"/>
        <label>1</label>
    </ligand>
</feature>
<keyword evidence="8" id="KW-0999">Mitochondrion inner membrane</keyword>
<dbReference type="GO" id="GO:0046872">
    <property type="term" value="F:metal ion binding"/>
    <property type="evidence" value="ECO:0007669"/>
    <property type="project" value="UniProtKB-KW"/>
</dbReference>
<dbReference type="InterPro" id="IPR009078">
    <property type="entry name" value="Ferritin-like_SF"/>
</dbReference>
<comment type="similarity">
    <text evidence="8">Belongs to the COQ7 family.</text>
</comment>
<dbReference type="PANTHER" id="PTHR11237">
    <property type="entry name" value="COENZYME Q10 BIOSYNTHESIS PROTEIN 7"/>
    <property type="match status" value="1"/>
</dbReference>
<keyword evidence="8" id="KW-0496">Mitochondrion</keyword>
<comment type="catalytic activity">
    <reaction evidence="8">
        <text>a 5-methoxy-2-methyl-3-(all-trans-polyprenyl)benzene-1,4-diol + AH2 + O2 = a 3-demethylubiquinol + A + H2O</text>
        <dbReference type="Rhea" id="RHEA:50908"/>
        <dbReference type="Rhea" id="RHEA-COMP:10859"/>
        <dbReference type="Rhea" id="RHEA-COMP:10914"/>
        <dbReference type="ChEBI" id="CHEBI:13193"/>
        <dbReference type="ChEBI" id="CHEBI:15377"/>
        <dbReference type="ChEBI" id="CHEBI:15379"/>
        <dbReference type="ChEBI" id="CHEBI:17499"/>
        <dbReference type="ChEBI" id="CHEBI:84167"/>
        <dbReference type="ChEBI" id="CHEBI:84422"/>
        <dbReference type="EC" id="1.14.99.60"/>
    </reaction>
</comment>
<evidence type="ECO:0000256" key="5">
    <source>
        <dbReference type="ARBA" id="ARBA00023004"/>
    </source>
</evidence>
<name>A0A0D7AYA5_9AGAR</name>
<comment type="subcellular location">
    <subcellularLocation>
        <location evidence="8">Mitochondrion inner membrane</location>
        <topology evidence="8">Peripheral membrane protein</topology>
        <orientation evidence="8">Matrix side</orientation>
    </subcellularLocation>
</comment>
<dbReference type="UniPathway" id="UPA00232"/>
<dbReference type="AlphaFoldDB" id="A0A0D7AYA5"/>
<comment type="cofactor">
    <cofactor evidence="8">
        <name>Fe cation</name>
        <dbReference type="ChEBI" id="CHEBI:24875"/>
    </cofactor>
    <text evidence="8">Binds 2 iron ions per subunit.</text>
</comment>
<keyword evidence="4 8" id="KW-0560">Oxidoreductase</keyword>
<protein>
    <recommendedName>
        <fullName evidence="8">5-demethoxyubiquinone hydroxylase, mitochondrial</fullName>
        <shortName evidence="8">DMQ hydroxylase</shortName>
        <ecNumber evidence="8">1.14.99.60</ecNumber>
    </recommendedName>
    <alternativeName>
        <fullName evidence="8">Ubiquinone biosynthesis monooxygenase COQ7</fullName>
    </alternativeName>
</protein>
<dbReference type="EMBL" id="KN880714">
    <property type="protein sequence ID" value="KIY63197.1"/>
    <property type="molecule type" value="Genomic_DNA"/>
</dbReference>
<evidence type="ECO:0000256" key="4">
    <source>
        <dbReference type="ARBA" id="ARBA00023002"/>
    </source>
</evidence>
<evidence type="ECO:0000256" key="1">
    <source>
        <dbReference type="ARBA" id="ARBA00004749"/>
    </source>
</evidence>
<comment type="subunit">
    <text evidence="8">Component of a multi-subunit COQ enzyme complex, composed of at least COQ3, COQ4, COQ5, COQ6, COQ7 and COQ9.</text>
</comment>
<feature type="binding site" evidence="8">
    <location>
        <position position="57"/>
    </location>
    <ligand>
        <name>Fe cation</name>
        <dbReference type="ChEBI" id="CHEBI:24875"/>
        <label>1</label>
    </ligand>
</feature>
<dbReference type="GO" id="GO:0008682">
    <property type="term" value="F:3-demethoxyubiquinol 3-hydroxylase activity"/>
    <property type="evidence" value="ECO:0007669"/>
    <property type="project" value="UniProtKB-EC"/>
</dbReference>
<evidence type="ECO:0000313" key="10">
    <source>
        <dbReference type="Proteomes" id="UP000054007"/>
    </source>
</evidence>
<reference evidence="9 10" key="1">
    <citation type="journal article" date="2015" name="Fungal Genet. Biol.">
        <title>Evolution of novel wood decay mechanisms in Agaricales revealed by the genome sequences of Fistulina hepatica and Cylindrobasidium torrendii.</title>
        <authorList>
            <person name="Floudas D."/>
            <person name="Held B.W."/>
            <person name="Riley R."/>
            <person name="Nagy L.G."/>
            <person name="Koehler G."/>
            <person name="Ransdell A.S."/>
            <person name="Younus H."/>
            <person name="Chow J."/>
            <person name="Chiniquy J."/>
            <person name="Lipzen A."/>
            <person name="Tritt A."/>
            <person name="Sun H."/>
            <person name="Haridas S."/>
            <person name="LaButti K."/>
            <person name="Ohm R.A."/>
            <person name="Kues U."/>
            <person name="Blanchette R.A."/>
            <person name="Grigoriev I.V."/>
            <person name="Minto R.E."/>
            <person name="Hibbett D.S."/>
        </authorList>
    </citation>
    <scope>NUCLEOTIDE SEQUENCE [LARGE SCALE GENOMIC DNA]</scope>
    <source>
        <strain evidence="9 10">FP15055 ss-10</strain>
    </source>
</reference>
<organism evidence="9 10">
    <name type="scientific">Cylindrobasidium torrendii FP15055 ss-10</name>
    <dbReference type="NCBI Taxonomy" id="1314674"/>
    <lineage>
        <taxon>Eukaryota</taxon>
        <taxon>Fungi</taxon>
        <taxon>Dikarya</taxon>
        <taxon>Basidiomycota</taxon>
        <taxon>Agaricomycotina</taxon>
        <taxon>Agaricomycetes</taxon>
        <taxon>Agaricomycetidae</taxon>
        <taxon>Agaricales</taxon>
        <taxon>Marasmiineae</taxon>
        <taxon>Physalacriaceae</taxon>
        <taxon>Cylindrobasidium</taxon>
    </lineage>
</organism>
<gene>
    <name evidence="8" type="primary">COQ7</name>
    <name evidence="9" type="ORF">CYLTODRAFT_426315</name>
</gene>
<dbReference type="GO" id="GO:0031314">
    <property type="term" value="C:extrinsic component of mitochondrial inner membrane"/>
    <property type="evidence" value="ECO:0007669"/>
    <property type="project" value="UniProtKB-UniRule"/>
</dbReference>
<dbReference type="Proteomes" id="UP000054007">
    <property type="component" value="Unassembled WGS sequence"/>
</dbReference>
<feature type="binding site" evidence="8">
    <location>
        <position position="141"/>
    </location>
    <ligand>
        <name>Fe cation</name>
        <dbReference type="ChEBI" id="CHEBI:24875"/>
        <label>2</label>
    </ligand>
</feature>
<evidence type="ECO:0000256" key="2">
    <source>
        <dbReference type="ARBA" id="ARBA00022688"/>
    </source>
</evidence>
<dbReference type="GO" id="GO:0006744">
    <property type="term" value="P:ubiquinone biosynthetic process"/>
    <property type="evidence" value="ECO:0007669"/>
    <property type="project" value="UniProtKB-UniRule"/>
</dbReference>
<dbReference type="CDD" id="cd01042">
    <property type="entry name" value="DMQH"/>
    <property type="match status" value="1"/>
</dbReference>
<comment type="pathway">
    <text evidence="1 8">Cofactor biosynthesis; ubiquinone biosynthesis.</text>
</comment>
<evidence type="ECO:0000256" key="6">
    <source>
        <dbReference type="ARBA" id="ARBA00023033"/>
    </source>
</evidence>
<dbReference type="GO" id="GO:0016709">
    <property type="term" value="F:oxidoreductase activity, acting on paired donors, with incorporation or reduction of molecular oxygen, NAD(P)H as one donor, and incorporation of one atom of oxygen"/>
    <property type="evidence" value="ECO:0007669"/>
    <property type="project" value="UniProtKB-UniRule"/>
</dbReference>
<sequence>MLRFVCTRRLYSTTRTFPSVAYTKGDSTLPAVSGTPSLSSHHREILDGSLRVDQAGEIAAVWIYKGQQSVLGGKSRKTDEQLEEMLDQERKHLSVMNKLQLQHNIRPTILSEVAKVAGFGLGAATALMGKEAAMACTEAVETVIGEHYDDQLKEIAAFPQDHASVPLLQEIITEFRDDELEHLDTAVKNYSQRAPAHALLSSVVGLGCKVAIEVCKRV</sequence>
<evidence type="ECO:0000256" key="7">
    <source>
        <dbReference type="ARBA" id="ARBA00023136"/>
    </source>
</evidence>
<keyword evidence="7 8" id="KW-0472">Membrane</keyword>
<dbReference type="SUPFAM" id="SSF47240">
    <property type="entry name" value="Ferritin-like"/>
    <property type="match status" value="1"/>
</dbReference>
<feature type="binding site" evidence="8">
    <location>
        <position position="89"/>
    </location>
    <ligand>
        <name>Fe cation</name>
        <dbReference type="ChEBI" id="CHEBI:24875"/>
        <label>1</label>
    </ligand>
</feature>
<evidence type="ECO:0000313" key="9">
    <source>
        <dbReference type="EMBL" id="KIY63197.1"/>
    </source>
</evidence>
<dbReference type="OrthoDB" id="275371at2759"/>
<keyword evidence="2 8" id="KW-0831">Ubiquinone biosynthesis</keyword>
<feature type="binding site" evidence="8">
    <location>
        <position position="92"/>
    </location>
    <ligand>
        <name>Fe cation</name>
        <dbReference type="ChEBI" id="CHEBI:24875"/>
        <label>1</label>
    </ligand>
</feature>
<feature type="binding site" evidence="8">
    <location>
        <position position="179"/>
    </location>
    <ligand>
        <name>Fe cation</name>
        <dbReference type="ChEBI" id="CHEBI:24875"/>
        <label>2</label>
    </ligand>
</feature>
<keyword evidence="3 8" id="KW-0479">Metal-binding</keyword>
<keyword evidence="10" id="KW-1185">Reference proteome</keyword>
<dbReference type="Pfam" id="PF03232">
    <property type="entry name" value="COQ7"/>
    <property type="match status" value="1"/>
</dbReference>
<feature type="binding site" evidence="8">
    <location>
        <position position="182"/>
    </location>
    <ligand>
        <name>Fe cation</name>
        <dbReference type="ChEBI" id="CHEBI:24875"/>
        <label>2</label>
    </ligand>
</feature>
<dbReference type="STRING" id="1314674.A0A0D7AYA5"/>
<proteinExistence type="inferred from homology"/>
<keyword evidence="6 8" id="KW-0503">Monooxygenase</keyword>
<dbReference type="EC" id="1.14.99.60" evidence="8"/>
<feature type="binding site" evidence="8">
    <location>
        <position position="89"/>
    </location>
    <ligand>
        <name>Fe cation</name>
        <dbReference type="ChEBI" id="CHEBI:24875"/>
        <label>2</label>
    </ligand>
</feature>